<evidence type="ECO:0000259" key="1">
    <source>
        <dbReference type="Pfam" id="PF13088"/>
    </source>
</evidence>
<dbReference type="Gene3D" id="2.120.10.10">
    <property type="match status" value="1"/>
</dbReference>
<sequence length="377" mass="41237">MAMTRAGEFVEPVDVSHVVLSGDGSSAAYPRLEVLADGRLAAGFAENVNPDYFAGGDWVVKTSADHGRTWELCDDDTVPFAWPASSTRERHDRATRVLPDGTWWAAGVVGWQLWPEEQRERAVAEHRFVTPTTPAPGHIGVGTNTMFIQRSWDRGLTWTRREIDLPPAGWTLGLPRDVTLADGTVLLPLRQRSWDGGHGRFLAARITPGQPDLVRIFPVPRDIDGLTGSEAAVAHVGDDRVVMLMRADSTRGGDGRLLSSWSDDGGRTWTFPVVTEVWGRPPHLLVLADGRLLATYGHQRAPFGVMAVVSEDGGETWSTEQTVLVAELGSDRAGSTRRVAGYHPMTVELTDGALFTCYYVLGGPHGKACGVRWRLPW</sequence>
<evidence type="ECO:0000313" key="2">
    <source>
        <dbReference type="EMBL" id="TDE01186.1"/>
    </source>
</evidence>
<dbReference type="InParanoid" id="A0A4R5CMG5"/>
<reference evidence="2 3" key="1">
    <citation type="submission" date="2019-03" db="EMBL/GenBank/DDBJ databases">
        <title>Draft genome sequences of novel Actinobacteria.</title>
        <authorList>
            <person name="Sahin N."/>
            <person name="Ay H."/>
            <person name="Saygin H."/>
        </authorList>
    </citation>
    <scope>NUCLEOTIDE SEQUENCE [LARGE SCALE GENOMIC DNA]</scope>
    <source>
        <strain evidence="2 3">5K138</strain>
    </source>
</reference>
<dbReference type="Proteomes" id="UP000294739">
    <property type="component" value="Unassembled WGS sequence"/>
</dbReference>
<dbReference type="AlphaFoldDB" id="A0A4R5CMG5"/>
<dbReference type="Pfam" id="PF13088">
    <property type="entry name" value="BNR_2"/>
    <property type="match status" value="1"/>
</dbReference>
<dbReference type="CDD" id="cd15482">
    <property type="entry name" value="Sialidase_non-viral"/>
    <property type="match status" value="1"/>
</dbReference>
<evidence type="ECO:0000313" key="3">
    <source>
        <dbReference type="Proteomes" id="UP000294739"/>
    </source>
</evidence>
<dbReference type="InterPro" id="IPR011040">
    <property type="entry name" value="Sialidase"/>
</dbReference>
<dbReference type="PANTHER" id="PTHR43752:SF2">
    <property type="entry name" value="BNR_ASP-BOX REPEAT FAMILY PROTEIN"/>
    <property type="match status" value="1"/>
</dbReference>
<feature type="domain" description="Sialidase" evidence="1">
    <location>
        <begin position="147"/>
        <end position="320"/>
    </location>
</feature>
<name>A0A4R5CMG5_9ACTN</name>
<gene>
    <name evidence="2" type="ORF">E1269_23780</name>
</gene>
<keyword evidence="3" id="KW-1185">Reference proteome</keyword>
<dbReference type="InterPro" id="IPR036278">
    <property type="entry name" value="Sialidase_sf"/>
</dbReference>
<accession>A0A4R5CMG5</accession>
<dbReference type="PANTHER" id="PTHR43752">
    <property type="entry name" value="BNR/ASP-BOX REPEAT FAMILY PROTEIN"/>
    <property type="match status" value="1"/>
</dbReference>
<dbReference type="SUPFAM" id="SSF50939">
    <property type="entry name" value="Sialidases"/>
    <property type="match status" value="1"/>
</dbReference>
<organism evidence="2 3">
    <name type="scientific">Jiangella asiatica</name>
    <dbReference type="NCBI Taxonomy" id="2530372"/>
    <lineage>
        <taxon>Bacteria</taxon>
        <taxon>Bacillati</taxon>
        <taxon>Actinomycetota</taxon>
        <taxon>Actinomycetes</taxon>
        <taxon>Jiangellales</taxon>
        <taxon>Jiangellaceae</taxon>
        <taxon>Jiangella</taxon>
    </lineage>
</organism>
<protein>
    <recommendedName>
        <fullName evidence="1">Sialidase domain-containing protein</fullName>
    </recommendedName>
</protein>
<dbReference type="OrthoDB" id="41724at2"/>
<proteinExistence type="predicted"/>
<comment type="caution">
    <text evidence="2">The sequence shown here is derived from an EMBL/GenBank/DDBJ whole genome shotgun (WGS) entry which is preliminary data.</text>
</comment>
<dbReference type="EMBL" id="SMKZ01000043">
    <property type="protein sequence ID" value="TDE01186.1"/>
    <property type="molecule type" value="Genomic_DNA"/>
</dbReference>